<feature type="region of interest" description="Disordered" evidence="1">
    <location>
        <begin position="160"/>
        <end position="247"/>
    </location>
</feature>
<accession>A0A2T7PTD2</accession>
<evidence type="ECO:0000313" key="3">
    <source>
        <dbReference type="Proteomes" id="UP000245119"/>
    </source>
</evidence>
<comment type="caution">
    <text evidence="2">The sequence shown here is derived from an EMBL/GenBank/DDBJ whole genome shotgun (WGS) entry which is preliminary data.</text>
</comment>
<sequence>MADAKSTLARDGTMDVTAKEGIEYLKAEGKIALLEAQGLMEPEASKPDLQRDSTMAVTAKEGEQLLENAGGKPDPDAQTRGQQRKIDEIKSETVPESPAKKAKLTKESTMAATAKEGKELLGKEKLGDTRQETAKQNANKAAPKRGVTIAKTVEEAKFMLEGKEIDVNEGRRTRSQSKPASTTPPAKPTVKRGGTMQKTAKEGKEFVKRGKGKARGKSAATTDDSGDKHDDDDEEEESPKECEKAAE</sequence>
<feature type="compositionally biased region" description="Basic and acidic residues" evidence="1">
    <location>
        <begin position="84"/>
        <end position="93"/>
    </location>
</feature>
<feature type="compositionally biased region" description="Basic and acidic residues" evidence="1">
    <location>
        <begin position="115"/>
        <end position="133"/>
    </location>
</feature>
<dbReference type="AlphaFoldDB" id="A0A2T7PTD2"/>
<keyword evidence="3" id="KW-1185">Reference proteome</keyword>
<reference evidence="2 3" key="1">
    <citation type="submission" date="2018-04" db="EMBL/GenBank/DDBJ databases">
        <title>The genome of golden apple snail Pomacea canaliculata provides insight into stress tolerance and invasive adaptation.</title>
        <authorList>
            <person name="Liu C."/>
            <person name="Liu B."/>
            <person name="Ren Y."/>
            <person name="Zhang Y."/>
            <person name="Wang H."/>
            <person name="Li S."/>
            <person name="Jiang F."/>
            <person name="Yin L."/>
            <person name="Zhang G."/>
            <person name="Qian W."/>
            <person name="Fan W."/>
        </authorList>
    </citation>
    <scope>NUCLEOTIDE SEQUENCE [LARGE SCALE GENOMIC DNA]</scope>
    <source>
        <strain evidence="2">SZHN2017</strain>
        <tissue evidence="2">Muscle</tissue>
    </source>
</reference>
<name>A0A2T7PTD2_POMCA</name>
<proteinExistence type="predicted"/>
<feature type="compositionally biased region" description="Basic and acidic residues" evidence="1">
    <location>
        <begin position="160"/>
        <end position="172"/>
    </location>
</feature>
<dbReference type="OrthoDB" id="5974215at2759"/>
<feature type="compositionally biased region" description="Basic and acidic residues" evidence="1">
    <location>
        <begin position="199"/>
        <end position="208"/>
    </location>
</feature>
<evidence type="ECO:0000313" key="2">
    <source>
        <dbReference type="EMBL" id="PVD36681.1"/>
    </source>
</evidence>
<feature type="region of interest" description="Disordered" evidence="1">
    <location>
        <begin position="40"/>
        <end position="144"/>
    </location>
</feature>
<dbReference type="Proteomes" id="UP000245119">
    <property type="component" value="Linkage Group LG2"/>
</dbReference>
<protein>
    <submittedName>
        <fullName evidence="2">Uncharacterized protein</fullName>
    </submittedName>
</protein>
<organism evidence="2 3">
    <name type="scientific">Pomacea canaliculata</name>
    <name type="common">Golden apple snail</name>
    <dbReference type="NCBI Taxonomy" id="400727"/>
    <lineage>
        <taxon>Eukaryota</taxon>
        <taxon>Metazoa</taxon>
        <taxon>Spiralia</taxon>
        <taxon>Lophotrochozoa</taxon>
        <taxon>Mollusca</taxon>
        <taxon>Gastropoda</taxon>
        <taxon>Caenogastropoda</taxon>
        <taxon>Architaenioglossa</taxon>
        <taxon>Ampullarioidea</taxon>
        <taxon>Ampullariidae</taxon>
        <taxon>Pomacea</taxon>
    </lineage>
</organism>
<dbReference type="EMBL" id="PZQS01000002">
    <property type="protein sequence ID" value="PVD36681.1"/>
    <property type="molecule type" value="Genomic_DNA"/>
</dbReference>
<gene>
    <name evidence="2" type="ORF">C0Q70_03667</name>
</gene>
<evidence type="ECO:0000256" key="1">
    <source>
        <dbReference type="SAM" id="MobiDB-lite"/>
    </source>
</evidence>
<dbReference type="OMA" id="KREGTMA"/>